<evidence type="ECO:0000256" key="1">
    <source>
        <dbReference type="ARBA" id="ARBA00004141"/>
    </source>
</evidence>
<dbReference type="PIRSF" id="PIRSF006648">
    <property type="entry name" value="DrrB"/>
    <property type="match status" value="1"/>
</dbReference>
<keyword evidence="4 6" id="KW-0472">Membrane</keyword>
<evidence type="ECO:0000313" key="9">
    <source>
        <dbReference type="Proteomes" id="UP000546324"/>
    </source>
</evidence>
<dbReference type="GO" id="GO:0043190">
    <property type="term" value="C:ATP-binding cassette (ABC) transporter complex"/>
    <property type="evidence" value="ECO:0007669"/>
    <property type="project" value="InterPro"/>
</dbReference>
<organism evidence="8 9">
    <name type="scientific">Actinomadura coerulea</name>
    <dbReference type="NCBI Taxonomy" id="46159"/>
    <lineage>
        <taxon>Bacteria</taxon>
        <taxon>Bacillati</taxon>
        <taxon>Actinomycetota</taxon>
        <taxon>Actinomycetes</taxon>
        <taxon>Streptosporangiales</taxon>
        <taxon>Thermomonosporaceae</taxon>
        <taxon>Actinomadura</taxon>
    </lineage>
</organism>
<sequence>MAVTSGVGGVGFGAATWVVAQRGIRRMLRTPQIIVMGLVQSVAFLLIFRYVFGGAISTGGAGYVDYMIPGLLTVSGLFAGMSAAVAVAEDIASGHLDRLRSLPMPRTAAIAGQAAADTVRVVLILLVSAALAFAVGFRVHAGWASALAGFGLCALFGSAFVWMFVALGLLTANPQAAQGVGFLALPLSFVSGAYVPVGTMPGWLRGFAEHQPVTVMMDAVRVLTQGDAAGLGHDAGHYVWRALAWTAGIVLVSGAVAVARFRKV</sequence>
<keyword evidence="2 6" id="KW-0812">Transmembrane</keyword>
<comment type="caution">
    <text evidence="8">The sequence shown here is derived from an EMBL/GenBank/DDBJ whole genome shotgun (WGS) entry which is preliminary data.</text>
</comment>
<dbReference type="PANTHER" id="PTHR43229">
    <property type="entry name" value="NODULATION PROTEIN J"/>
    <property type="match status" value="1"/>
</dbReference>
<feature type="transmembrane region" description="Helical" evidence="6">
    <location>
        <begin position="179"/>
        <end position="197"/>
    </location>
</feature>
<feature type="domain" description="ABC transmembrane type-2" evidence="7">
    <location>
        <begin position="32"/>
        <end position="264"/>
    </location>
</feature>
<dbReference type="InterPro" id="IPR013525">
    <property type="entry name" value="ABC2_TM"/>
</dbReference>
<comment type="subcellular location">
    <subcellularLocation>
        <location evidence="6">Cell membrane</location>
        <topology evidence="6">Multi-pass membrane protein</topology>
    </subcellularLocation>
    <subcellularLocation>
        <location evidence="1">Membrane</location>
        <topology evidence="1">Multi-pass membrane protein</topology>
    </subcellularLocation>
</comment>
<proteinExistence type="inferred from homology"/>
<reference evidence="8 9" key="1">
    <citation type="submission" date="2020-08" db="EMBL/GenBank/DDBJ databases">
        <title>Sequencing the genomes of 1000 actinobacteria strains.</title>
        <authorList>
            <person name="Klenk H.-P."/>
        </authorList>
    </citation>
    <scope>NUCLEOTIDE SEQUENCE [LARGE SCALE GENOMIC DNA]</scope>
    <source>
        <strain evidence="8 9">DSM 43675</strain>
    </source>
</reference>
<evidence type="ECO:0000256" key="6">
    <source>
        <dbReference type="RuleBase" id="RU361157"/>
    </source>
</evidence>
<evidence type="ECO:0000256" key="2">
    <source>
        <dbReference type="ARBA" id="ARBA00022692"/>
    </source>
</evidence>
<keyword evidence="9" id="KW-1185">Reference proteome</keyword>
<feature type="transmembrane region" description="Helical" evidence="6">
    <location>
        <begin position="143"/>
        <end position="167"/>
    </location>
</feature>
<dbReference type="InterPro" id="IPR047817">
    <property type="entry name" value="ABC2_TM_bact-type"/>
</dbReference>
<evidence type="ECO:0000256" key="3">
    <source>
        <dbReference type="ARBA" id="ARBA00022989"/>
    </source>
</evidence>
<keyword evidence="5" id="KW-0046">Antibiotic resistance</keyword>
<accession>A0A7X0G1B6</accession>
<dbReference type="EMBL" id="JACHMQ010000001">
    <property type="protein sequence ID" value="MBB6397461.1"/>
    <property type="molecule type" value="Genomic_DNA"/>
</dbReference>
<evidence type="ECO:0000259" key="7">
    <source>
        <dbReference type="PROSITE" id="PS51012"/>
    </source>
</evidence>
<feature type="transmembrane region" description="Helical" evidence="6">
    <location>
        <begin position="33"/>
        <end position="52"/>
    </location>
</feature>
<dbReference type="RefSeq" id="WP_185027795.1">
    <property type="nucleotide sequence ID" value="NZ_JACHMQ010000001.1"/>
</dbReference>
<dbReference type="AlphaFoldDB" id="A0A7X0G1B6"/>
<feature type="transmembrane region" description="Helical" evidence="6">
    <location>
        <begin position="238"/>
        <end position="259"/>
    </location>
</feature>
<evidence type="ECO:0000313" key="8">
    <source>
        <dbReference type="EMBL" id="MBB6397461.1"/>
    </source>
</evidence>
<dbReference type="PROSITE" id="PS51012">
    <property type="entry name" value="ABC_TM2"/>
    <property type="match status" value="1"/>
</dbReference>
<gene>
    <name evidence="8" type="ORF">BKA00_004375</name>
</gene>
<dbReference type="PANTHER" id="PTHR43229:SF2">
    <property type="entry name" value="NODULATION PROTEIN J"/>
    <property type="match status" value="1"/>
</dbReference>
<dbReference type="InterPro" id="IPR051784">
    <property type="entry name" value="Nod_factor_ABC_transporter"/>
</dbReference>
<dbReference type="GO" id="GO:0140359">
    <property type="term" value="F:ABC-type transporter activity"/>
    <property type="evidence" value="ECO:0007669"/>
    <property type="project" value="InterPro"/>
</dbReference>
<evidence type="ECO:0000256" key="5">
    <source>
        <dbReference type="ARBA" id="ARBA00023251"/>
    </source>
</evidence>
<protein>
    <recommendedName>
        <fullName evidence="6">Transport permease protein</fullName>
    </recommendedName>
</protein>
<dbReference type="InterPro" id="IPR000412">
    <property type="entry name" value="ABC_2_transport"/>
</dbReference>
<keyword evidence="6" id="KW-0813">Transport</keyword>
<keyword evidence="6" id="KW-1003">Cell membrane</keyword>
<feature type="transmembrane region" description="Helical" evidence="6">
    <location>
        <begin position="109"/>
        <end position="137"/>
    </location>
</feature>
<keyword evidence="3 6" id="KW-1133">Transmembrane helix</keyword>
<dbReference type="Proteomes" id="UP000546324">
    <property type="component" value="Unassembled WGS sequence"/>
</dbReference>
<feature type="transmembrane region" description="Helical" evidence="6">
    <location>
        <begin position="67"/>
        <end position="88"/>
    </location>
</feature>
<name>A0A7X0G1B6_9ACTN</name>
<dbReference type="GO" id="GO:0046677">
    <property type="term" value="P:response to antibiotic"/>
    <property type="evidence" value="ECO:0007669"/>
    <property type="project" value="UniProtKB-KW"/>
</dbReference>
<comment type="similarity">
    <text evidence="6">Belongs to the ABC-2 integral membrane protein family.</text>
</comment>
<evidence type="ECO:0000256" key="4">
    <source>
        <dbReference type="ARBA" id="ARBA00023136"/>
    </source>
</evidence>
<dbReference type="Pfam" id="PF01061">
    <property type="entry name" value="ABC2_membrane"/>
    <property type="match status" value="1"/>
</dbReference>